<dbReference type="AlphaFoldDB" id="A0AAW2KA07"/>
<dbReference type="Pfam" id="PF13966">
    <property type="entry name" value="zf-RVT"/>
    <property type="match status" value="1"/>
</dbReference>
<evidence type="ECO:0000259" key="1">
    <source>
        <dbReference type="Pfam" id="PF13966"/>
    </source>
</evidence>
<dbReference type="InterPro" id="IPR026960">
    <property type="entry name" value="RVT-Znf"/>
</dbReference>
<protein>
    <recommendedName>
        <fullName evidence="1">Reverse transcriptase zinc-binding domain-containing protein</fullName>
    </recommendedName>
</protein>
<name>A0AAW2KA07_SESRA</name>
<comment type="caution">
    <text evidence="2">The sequence shown here is derived from an EMBL/GenBank/DDBJ whole genome shotgun (WGS) entry which is preliminary data.</text>
</comment>
<dbReference type="EMBL" id="JACGWJ010000029">
    <property type="protein sequence ID" value="KAL0303570.1"/>
    <property type="molecule type" value="Genomic_DNA"/>
</dbReference>
<organism evidence="2">
    <name type="scientific">Sesamum radiatum</name>
    <name type="common">Black benniseed</name>
    <dbReference type="NCBI Taxonomy" id="300843"/>
    <lineage>
        <taxon>Eukaryota</taxon>
        <taxon>Viridiplantae</taxon>
        <taxon>Streptophyta</taxon>
        <taxon>Embryophyta</taxon>
        <taxon>Tracheophyta</taxon>
        <taxon>Spermatophyta</taxon>
        <taxon>Magnoliopsida</taxon>
        <taxon>eudicotyledons</taxon>
        <taxon>Gunneridae</taxon>
        <taxon>Pentapetalae</taxon>
        <taxon>asterids</taxon>
        <taxon>lamiids</taxon>
        <taxon>Lamiales</taxon>
        <taxon>Pedaliaceae</taxon>
        <taxon>Sesamum</taxon>
    </lineage>
</organism>
<reference evidence="2" key="1">
    <citation type="submission" date="2020-06" db="EMBL/GenBank/DDBJ databases">
        <authorList>
            <person name="Li T."/>
            <person name="Hu X."/>
            <person name="Zhang T."/>
            <person name="Song X."/>
            <person name="Zhang H."/>
            <person name="Dai N."/>
            <person name="Sheng W."/>
            <person name="Hou X."/>
            <person name="Wei L."/>
        </authorList>
    </citation>
    <scope>NUCLEOTIDE SEQUENCE</scope>
    <source>
        <strain evidence="2">G02</strain>
        <tissue evidence="2">Leaf</tissue>
    </source>
</reference>
<feature type="domain" description="Reverse transcriptase zinc-binding" evidence="1">
    <location>
        <begin position="6"/>
        <end position="71"/>
    </location>
</feature>
<reference evidence="2" key="2">
    <citation type="journal article" date="2024" name="Plant">
        <title>Genomic evolution and insights into agronomic trait innovations of Sesamum species.</title>
        <authorList>
            <person name="Miao H."/>
            <person name="Wang L."/>
            <person name="Qu L."/>
            <person name="Liu H."/>
            <person name="Sun Y."/>
            <person name="Le M."/>
            <person name="Wang Q."/>
            <person name="Wei S."/>
            <person name="Zheng Y."/>
            <person name="Lin W."/>
            <person name="Duan Y."/>
            <person name="Cao H."/>
            <person name="Xiong S."/>
            <person name="Wang X."/>
            <person name="Wei L."/>
            <person name="Li C."/>
            <person name="Ma Q."/>
            <person name="Ju M."/>
            <person name="Zhao R."/>
            <person name="Li G."/>
            <person name="Mu C."/>
            <person name="Tian Q."/>
            <person name="Mei H."/>
            <person name="Zhang T."/>
            <person name="Gao T."/>
            <person name="Zhang H."/>
        </authorList>
    </citation>
    <scope>NUCLEOTIDE SEQUENCE</scope>
    <source>
        <strain evidence="2">G02</strain>
    </source>
</reference>
<proteinExistence type="predicted"/>
<sequence length="146" mass="17306">MEAGGWNFIWKAKVQPKTRLFAWRCCRNALPACSRLRTRGIRIEDECLNCDQVEDGLEHILRRCSFARLVWALSHLPWKVIARDDLSTEDWLRYIHSRMDAEGFERFLVISWLLWNNRNSRLFEGRVLDAKSLVDQAFRSLRLQGL</sequence>
<accession>A0AAW2KA07</accession>
<gene>
    <name evidence="2" type="ORF">Sradi_6225100</name>
</gene>
<evidence type="ECO:0000313" key="2">
    <source>
        <dbReference type="EMBL" id="KAL0303570.1"/>
    </source>
</evidence>